<comment type="similarity">
    <text evidence="1">Belongs to the ros/MucR family.</text>
</comment>
<reference evidence="2 3" key="1">
    <citation type="submission" date="2017-12" db="EMBL/GenBank/DDBJ databases">
        <title>Genomes of bacteria within cyanobacterial aggregates.</title>
        <authorList>
            <person name="Cai H."/>
        </authorList>
    </citation>
    <scope>NUCLEOTIDE SEQUENCE [LARGE SCALE GENOMIC DNA]</scope>
    <source>
        <strain evidence="2 3">TH16</strain>
        <plasmid evidence="2 3">unnamed1</plasmid>
    </source>
</reference>
<dbReference type="Pfam" id="PF05443">
    <property type="entry name" value="ROS_MUCR"/>
    <property type="match status" value="1"/>
</dbReference>
<name>A0A2K9NL36_9PROT</name>
<dbReference type="InterPro" id="IPR041920">
    <property type="entry name" value="ROS/MUCR_sf"/>
</dbReference>
<evidence type="ECO:0000313" key="3">
    <source>
        <dbReference type="Proteomes" id="UP000234752"/>
    </source>
</evidence>
<keyword evidence="2" id="KW-0614">Plasmid</keyword>
<keyword evidence="3" id="KW-1185">Reference proteome</keyword>
<dbReference type="GO" id="GO:0008270">
    <property type="term" value="F:zinc ion binding"/>
    <property type="evidence" value="ECO:0007669"/>
    <property type="project" value="InterPro"/>
</dbReference>
<geneLocation type="plasmid" evidence="2 3">
    <name>unnamed1</name>
</geneLocation>
<accession>A0A2K9NL36</accession>
<gene>
    <name evidence="2" type="ORF">C0V82_23550</name>
</gene>
<sequence>MEQQGNEVLTGDLLRMTAEIVSAYVGQNTLPTQQLPEVINSVYVTLTGLQGVPAEVQQEPMRPAVPIKKSVTPEYIVCLEDGKKLKMLKRHLRSTYDMTPEEYRAKWGLPPDYPMVAPNYAAQRSEFAKKIGLGRGDTRSASRRRA</sequence>
<dbReference type="EMBL" id="CP025613">
    <property type="protein sequence ID" value="AUN33346.1"/>
    <property type="molecule type" value="Genomic_DNA"/>
</dbReference>
<dbReference type="OrthoDB" id="9809693at2"/>
<evidence type="ECO:0000256" key="1">
    <source>
        <dbReference type="ARBA" id="ARBA00007031"/>
    </source>
</evidence>
<dbReference type="Gene3D" id="1.10.10.1550">
    <property type="entry name" value="ROS/MUCR transcriptional regulator protein"/>
    <property type="match status" value="1"/>
</dbReference>
<dbReference type="RefSeq" id="WP_102114861.1">
    <property type="nucleotide sequence ID" value="NZ_BMGN01000001.1"/>
</dbReference>
<dbReference type="InterPro" id="IPR008807">
    <property type="entry name" value="ROS_MUCR"/>
</dbReference>
<proteinExistence type="inferred from homology"/>
<protein>
    <submittedName>
        <fullName evidence="2">Transcriptional regulator</fullName>
    </submittedName>
</protein>
<dbReference type="GO" id="GO:0006355">
    <property type="term" value="P:regulation of DNA-templated transcription"/>
    <property type="evidence" value="ECO:0007669"/>
    <property type="project" value="InterPro"/>
</dbReference>
<dbReference type="KEGG" id="ncb:C0V82_23550"/>
<organism evidence="2 3">
    <name type="scientific">Niveispirillum cyanobacteriorum</name>
    <dbReference type="NCBI Taxonomy" id="1612173"/>
    <lineage>
        <taxon>Bacteria</taxon>
        <taxon>Pseudomonadati</taxon>
        <taxon>Pseudomonadota</taxon>
        <taxon>Alphaproteobacteria</taxon>
        <taxon>Rhodospirillales</taxon>
        <taxon>Azospirillaceae</taxon>
        <taxon>Niveispirillum</taxon>
    </lineage>
</organism>
<dbReference type="Proteomes" id="UP000234752">
    <property type="component" value="Plasmid unnamed1"/>
</dbReference>
<dbReference type="GO" id="GO:0003677">
    <property type="term" value="F:DNA binding"/>
    <property type="evidence" value="ECO:0007669"/>
    <property type="project" value="InterPro"/>
</dbReference>
<evidence type="ECO:0000313" key="2">
    <source>
        <dbReference type="EMBL" id="AUN33346.1"/>
    </source>
</evidence>
<dbReference type="AlphaFoldDB" id="A0A2K9NL36"/>